<protein>
    <submittedName>
        <fullName evidence="2">Helix-turn-helix transcriptional regulator</fullName>
    </submittedName>
</protein>
<dbReference type="EMBL" id="DAAUQX010000087">
    <property type="protein sequence ID" value="HAF2130969.1"/>
    <property type="molecule type" value="Genomic_DNA"/>
</dbReference>
<proteinExistence type="predicted"/>
<dbReference type="InterPro" id="IPR001387">
    <property type="entry name" value="Cro/C1-type_HTH"/>
</dbReference>
<sequence>MCISERLKFALQLKNINKIKEFSELSGLPYRTAQSYLNGDREPNIAGLTKICTQVGINLNWLLTGDGDVFVSQAGGHASALTEEKQALLDAYDGMSEENKRAILQIGESLSQPKSSKLVS</sequence>
<dbReference type="Gene3D" id="1.10.260.40">
    <property type="entry name" value="lambda repressor-like DNA-binding domains"/>
    <property type="match status" value="1"/>
</dbReference>
<comment type="caution">
    <text evidence="2">The sequence shown here is derived from an EMBL/GenBank/DDBJ whole genome shotgun (WGS) entry which is preliminary data.</text>
</comment>
<evidence type="ECO:0000313" key="2">
    <source>
        <dbReference type="EMBL" id="HAF2130969.1"/>
    </source>
</evidence>
<reference evidence="2" key="2">
    <citation type="submission" date="2020-02" db="EMBL/GenBank/DDBJ databases">
        <authorList>
            <consortium name="NCBI Pathogen Detection Project"/>
        </authorList>
    </citation>
    <scope>NUCLEOTIDE SEQUENCE</scope>
    <source>
        <strain evidence="2">MA.CK_00/00001968</strain>
    </source>
</reference>
<dbReference type="SMART" id="SM00530">
    <property type="entry name" value="HTH_XRE"/>
    <property type="match status" value="1"/>
</dbReference>
<feature type="domain" description="HTH cro/C1-type" evidence="1">
    <location>
        <begin position="6"/>
        <end position="62"/>
    </location>
</feature>
<dbReference type="AlphaFoldDB" id="A0A743SPW6"/>
<reference evidence="2" key="1">
    <citation type="journal article" date="2018" name="Genome Biol.">
        <title>SKESA: strategic k-mer extension for scrupulous assemblies.</title>
        <authorList>
            <person name="Souvorov A."/>
            <person name="Agarwala R."/>
            <person name="Lipman D.J."/>
        </authorList>
    </citation>
    <scope>NUCLEOTIDE SEQUENCE</scope>
    <source>
        <strain evidence="2">MA.CK_00/00001968</strain>
    </source>
</reference>
<accession>A0A743SPW6</accession>
<dbReference type="InterPro" id="IPR010982">
    <property type="entry name" value="Lambda_DNA-bd_dom_sf"/>
</dbReference>
<dbReference type="SUPFAM" id="SSF47413">
    <property type="entry name" value="lambda repressor-like DNA-binding domains"/>
    <property type="match status" value="1"/>
</dbReference>
<name>A0A743SPW6_SALER</name>
<evidence type="ECO:0000259" key="1">
    <source>
        <dbReference type="SMART" id="SM00530"/>
    </source>
</evidence>
<dbReference type="GO" id="GO:0003677">
    <property type="term" value="F:DNA binding"/>
    <property type="evidence" value="ECO:0007669"/>
    <property type="project" value="InterPro"/>
</dbReference>
<gene>
    <name evidence="2" type="ORF">G9F27_005303</name>
</gene>
<organism evidence="2">
    <name type="scientific">Salmonella enterica</name>
    <name type="common">Salmonella choleraesuis</name>
    <dbReference type="NCBI Taxonomy" id="28901"/>
    <lineage>
        <taxon>Bacteria</taxon>
        <taxon>Pseudomonadati</taxon>
        <taxon>Pseudomonadota</taxon>
        <taxon>Gammaproteobacteria</taxon>
        <taxon>Enterobacterales</taxon>
        <taxon>Enterobacteriaceae</taxon>
        <taxon>Salmonella</taxon>
    </lineage>
</organism>